<dbReference type="InterPro" id="IPR056783">
    <property type="entry name" value="PSF1_C"/>
</dbReference>
<evidence type="ECO:0000256" key="4">
    <source>
        <dbReference type="ARBA" id="ARBA00015143"/>
    </source>
</evidence>
<sequence>MLAEKALELVREQKRCTDSTLPPFNEDGIRQVLEEMRALFEQNQHDTTEAVKGGNGGLLSSIQLRHAALERNKRCVLAYLFNRLDHIRHMRWEFGSVLPTDLKYNFCEQEVQWFNSYNRILANYMRCIGGQGGLDLTQDRKPPKTLYIEVRCLADHGEFETQDGDIIVLKKNSQHFLLRSECEHLVREGVLEHVVQSV</sequence>
<keyword evidence="13" id="KW-1185">Reference proteome</keyword>
<name>A0A2T7NXD7_POMCA</name>
<gene>
    <name evidence="12" type="ORF">C0Q70_13485</name>
</gene>
<dbReference type="STRING" id="400727.A0A2T7NXD7"/>
<dbReference type="OMA" id="MFCEKAT"/>
<evidence type="ECO:0000259" key="10">
    <source>
        <dbReference type="Pfam" id="PF05916"/>
    </source>
</evidence>
<evidence type="ECO:0000256" key="5">
    <source>
        <dbReference type="ARBA" id="ARBA00022454"/>
    </source>
</evidence>
<dbReference type="PANTHER" id="PTHR12914:SF2">
    <property type="entry name" value="DNA REPLICATION COMPLEX GINS PROTEIN PSF1"/>
    <property type="match status" value="1"/>
</dbReference>
<dbReference type="Pfam" id="PF05916">
    <property type="entry name" value="Sld5"/>
    <property type="match status" value="1"/>
</dbReference>
<comment type="subunit">
    <text evidence="9">Component of the GINS complex.</text>
</comment>
<evidence type="ECO:0000313" key="13">
    <source>
        <dbReference type="Proteomes" id="UP000245119"/>
    </source>
</evidence>
<feature type="domain" description="GINS subunit" evidence="10">
    <location>
        <begin position="62"/>
        <end position="126"/>
    </location>
</feature>
<dbReference type="InterPro" id="IPR021151">
    <property type="entry name" value="GINS_A"/>
</dbReference>
<comment type="subcellular location">
    <subcellularLocation>
        <location evidence="2">Chromosome</location>
    </subcellularLocation>
    <subcellularLocation>
        <location evidence="1 9">Nucleus</location>
    </subcellularLocation>
</comment>
<keyword evidence="5" id="KW-0158">Chromosome</keyword>
<evidence type="ECO:0000256" key="1">
    <source>
        <dbReference type="ARBA" id="ARBA00004123"/>
    </source>
</evidence>
<evidence type="ECO:0000313" key="12">
    <source>
        <dbReference type="EMBL" id="PVD25822.1"/>
    </source>
</evidence>
<dbReference type="Gene3D" id="1.20.58.1030">
    <property type="match status" value="1"/>
</dbReference>
<comment type="function">
    <text evidence="9">Required for correct functioning of the GINS complex, a complex that plays an essential role in the initiation of DNA replication, and progression of DNA replication forks. GINS complex seems to bind preferentially to single-stranded DNA.</text>
</comment>
<organism evidence="12 13">
    <name type="scientific">Pomacea canaliculata</name>
    <name type="common">Golden apple snail</name>
    <dbReference type="NCBI Taxonomy" id="400727"/>
    <lineage>
        <taxon>Eukaryota</taxon>
        <taxon>Metazoa</taxon>
        <taxon>Spiralia</taxon>
        <taxon>Lophotrochozoa</taxon>
        <taxon>Mollusca</taxon>
        <taxon>Gastropoda</taxon>
        <taxon>Caenogastropoda</taxon>
        <taxon>Architaenioglossa</taxon>
        <taxon>Ampullarioidea</taxon>
        <taxon>Ampullariidae</taxon>
        <taxon>Pomacea</taxon>
    </lineage>
</organism>
<comment type="function">
    <text evidence="8">Required for correct functioning of the GINS complex, a complex that plays an essential role in the initiation of DNA replication, and progression of DNA replication forks. GINS complex is a core component of CDC45-MCM-GINS (CMG) helicase, the molecular machine that unwinds template DNA during replication, and around which the replisome is built.</text>
</comment>
<evidence type="ECO:0000256" key="3">
    <source>
        <dbReference type="ARBA" id="ARBA00006677"/>
    </source>
</evidence>
<dbReference type="AlphaFoldDB" id="A0A2T7NXD7"/>
<dbReference type="InterPro" id="IPR036224">
    <property type="entry name" value="GINS_bundle-like_dom_sf"/>
</dbReference>
<protein>
    <recommendedName>
        <fullName evidence="4 9">DNA replication complex GINS protein PSF1</fullName>
    </recommendedName>
</protein>
<evidence type="ECO:0000256" key="8">
    <source>
        <dbReference type="ARBA" id="ARBA00045258"/>
    </source>
</evidence>
<evidence type="ECO:0000256" key="7">
    <source>
        <dbReference type="ARBA" id="ARBA00023242"/>
    </source>
</evidence>
<reference evidence="12 13" key="1">
    <citation type="submission" date="2018-04" db="EMBL/GenBank/DDBJ databases">
        <title>The genome of golden apple snail Pomacea canaliculata provides insight into stress tolerance and invasive adaptation.</title>
        <authorList>
            <person name="Liu C."/>
            <person name="Liu B."/>
            <person name="Ren Y."/>
            <person name="Zhang Y."/>
            <person name="Wang H."/>
            <person name="Li S."/>
            <person name="Jiang F."/>
            <person name="Yin L."/>
            <person name="Zhang G."/>
            <person name="Qian W."/>
            <person name="Fan W."/>
        </authorList>
    </citation>
    <scope>NUCLEOTIDE SEQUENCE [LARGE SCALE GENOMIC DNA]</scope>
    <source>
        <strain evidence="12">SZHN2017</strain>
        <tissue evidence="12">Muscle</tissue>
    </source>
</reference>
<dbReference type="FunFam" id="1.20.58.1030:FF:000001">
    <property type="entry name" value="DNA replication complex GINS protein PSF1"/>
    <property type="match status" value="1"/>
</dbReference>
<dbReference type="EMBL" id="PZQS01000008">
    <property type="protein sequence ID" value="PVD25822.1"/>
    <property type="molecule type" value="Genomic_DNA"/>
</dbReference>
<feature type="domain" description="DNA replication complex GINS protein PSF1 C-terminal" evidence="11">
    <location>
        <begin position="144"/>
        <end position="195"/>
    </location>
</feature>
<accession>A0A2T7NXD7</accession>
<dbReference type="InterPro" id="IPR005339">
    <property type="entry name" value="GINS_Psf1"/>
</dbReference>
<comment type="similarity">
    <text evidence="3 9">Belongs to the GINS1/PSF1 family.</text>
</comment>
<proteinExistence type="inferred from homology"/>
<evidence type="ECO:0000256" key="2">
    <source>
        <dbReference type="ARBA" id="ARBA00004286"/>
    </source>
</evidence>
<dbReference type="GO" id="GO:1902983">
    <property type="term" value="P:DNA strand elongation involved in mitotic DNA replication"/>
    <property type="evidence" value="ECO:0007669"/>
    <property type="project" value="TreeGrafter"/>
</dbReference>
<evidence type="ECO:0000256" key="6">
    <source>
        <dbReference type="ARBA" id="ARBA00022705"/>
    </source>
</evidence>
<dbReference type="OrthoDB" id="10252587at2759"/>
<comment type="caution">
    <text evidence="12">The sequence shown here is derived from an EMBL/GenBank/DDBJ whole genome shotgun (WGS) entry which is preliminary data.</text>
</comment>
<dbReference type="GO" id="GO:0000811">
    <property type="term" value="C:GINS complex"/>
    <property type="evidence" value="ECO:0007669"/>
    <property type="project" value="UniProtKB-UniRule"/>
</dbReference>
<evidence type="ECO:0000259" key="11">
    <source>
        <dbReference type="Pfam" id="PF24997"/>
    </source>
</evidence>
<dbReference type="SUPFAM" id="SSF158573">
    <property type="entry name" value="GINS helical bundle-like"/>
    <property type="match status" value="1"/>
</dbReference>
<dbReference type="CDD" id="cd11710">
    <property type="entry name" value="GINS_A_psf1"/>
    <property type="match status" value="1"/>
</dbReference>
<dbReference type="CDD" id="cd21696">
    <property type="entry name" value="GINS_B_Psf1"/>
    <property type="match status" value="1"/>
</dbReference>
<dbReference type="PANTHER" id="PTHR12914">
    <property type="entry name" value="PARTNER OF SLD5"/>
    <property type="match status" value="1"/>
</dbReference>
<dbReference type="Proteomes" id="UP000245119">
    <property type="component" value="Linkage Group LG8"/>
</dbReference>
<keyword evidence="6 9" id="KW-0235">DNA replication</keyword>
<evidence type="ECO:0000256" key="9">
    <source>
        <dbReference type="RuleBase" id="RU368085"/>
    </source>
</evidence>
<keyword evidence="7 9" id="KW-0539">Nucleus</keyword>
<dbReference type="Pfam" id="PF24997">
    <property type="entry name" value="PSF1_C"/>
    <property type="match status" value="1"/>
</dbReference>